<dbReference type="PROSITE" id="PS50404">
    <property type="entry name" value="GST_NTER"/>
    <property type="match status" value="1"/>
</dbReference>
<gene>
    <name evidence="7" type="ORF">T310_1418</name>
</gene>
<feature type="domain" description="GST N-terminal" evidence="5">
    <location>
        <begin position="1"/>
        <end position="82"/>
    </location>
</feature>
<keyword evidence="3 7" id="KW-0808">Transferase</keyword>
<dbReference type="FunFam" id="3.40.30.10:FF:000016">
    <property type="entry name" value="Glutathione S-transferase F2"/>
    <property type="match status" value="1"/>
</dbReference>
<dbReference type="GO" id="GO:0006749">
    <property type="term" value="P:glutathione metabolic process"/>
    <property type="evidence" value="ECO:0007669"/>
    <property type="project" value="TreeGrafter"/>
</dbReference>
<dbReference type="FunFam" id="1.20.1050.10:FF:000004">
    <property type="entry name" value="Glutathione S-transferase F2"/>
    <property type="match status" value="1"/>
</dbReference>
<dbReference type="GO" id="GO:0043295">
    <property type="term" value="F:glutathione binding"/>
    <property type="evidence" value="ECO:0007669"/>
    <property type="project" value="TreeGrafter"/>
</dbReference>
<dbReference type="EC" id="2.5.1.18" evidence="2"/>
<evidence type="ECO:0000256" key="3">
    <source>
        <dbReference type="ARBA" id="ARBA00022679"/>
    </source>
</evidence>
<dbReference type="SFLD" id="SFLDG00358">
    <property type="entry name" value="Main_(cytGST)"/>
    <property type="match status" value="1"/>
</dbReference>
<evidence type="ECO:0000313" key="8">
    <source>
        <dbReference type="Proteomes" id="UP000053958"/>
    </source>
</evidence>
<evidence type="ECO:0000256" key="2">
    <source>
        <dbReference type="ARBA" id="ARBA00012452"/>
    </source>
</evidence>
<evidence type="ECO:0000259" key="6">
    <source>
        <dbReference type="PROSITE" id="PS50405"/>
    </source>
</evidence>
<dbReference type="GO" id="GO:0005737">
    <property type="term" value="C:cytoplasm"/>
    <property type="evidence" value="ECO:0007669"/>
    <property type="project" value="TreeGrafter"/>
</dbReference>
<feature type="domain" description="GST C-terminal" evidence="6">
    <location>
        <begin position="91"/>
        <end position="218"/>
    </location>
</feature>
<comment type="caution">
    <text evidence="7">The sequence shown here is derived from an EMBL/GenBank/DDBJ whole genome shotgun (WGS) entry which is preliminary data.</text>
</comment>
<evidence type="ECO:0000256" key="1">
    <source>
        <dbReference type="ARBA" id="ARBA00010128"/>
    </source>
</evidence>
<dbReference type="Pfam" id="PF00043">
    <property type="entry name" value="GST_C"/>
    <property type="match status" value="1"/>
</dbReference>
<dbReference type="InterPro" id="IPR004046">
    <property type="entry name" value="GST_C"/>
</dbReference>
<evidence type="ECO:0000256" key="4">
    <source>
        <dbReference type="ARBA" id="ARBA00047960"/>
    </source>
</evidence>
<dbReference type="InterPro" id="IPR010987">
    <property type="entry name" value="Glutathione-S-Trfase_C-like"/>
</dbReference>
<dbReference type="GeneID" id="25313769"/>
<accession>A0A0F4Z1X4</accession>
<dbReference type="SUPFAM" id="SSF47616">
    <property type="entry name" value="GST C-terminal domain-like"/>
    <property type="match status" value="1"/>
</dbReference>
<reference evidence="7 8" key="1">
    <citation type="submission" date="2015-04" db="EMBL/GenBank/DDBJ databases">
        <authorList>
            <person name="Heijne W.H."/>
            <person name="Fedorova N.D."/>
            <person name="Nierman W.C."/>
            <person name="Vollebregt A.W."/>
            <person name="Zhao Z."/>
            <person name="Wu L."/>
            <person name="Kumar M."/>
            <person name="Stam H."/>
            <person name="van den Berg M.A."/>
            <person name="Pel H.J."/>
        </authorList>
    </citation>
    <scope>NUCLEOTIDE SEQUENCE [LARGE SCALE GENOMIC DNA]</scope>
    <source>
        <strain evidence="7 8">CBS 393.64</strain>
    </source>
</reference>
<sequence>MVLKLHGTPLSTCVKRVRLALEEKGIEYEIVPVDLSKGEHKTPAYLEKQPFGKVPVLEDDGFFIFESRAIAQYIANKYRGQGIDLAPSESQLKEYALFQQAVSIEQSYFDPPASGIAYEKIFKAFHGGGPADETKVAALVAKLEETLAGYERILSKQPYLAGDKLTLADLFHLPYATLVENLGYKDLYAKYPAFSKWLAGLQARESWKKVNVNKYVTE</sequence>
<comment type="similarity">
    <text evidence="1">Belongs to the GST superfamily. Phi family.</text>
</comment>
<evidence type="ECO:0000259" key="5">
    <source>
        <dbReference type="PROSITE" id="PS50404"/>
    </source>
</evidence>
<dbReference type="PANTHER" id="PTHR43900">
    <property type="entry name" value="GLUTATHIONE S-TRANSFERASE RHO"/>
    <property type="match status" value="1"/>
</dbReference>
<dbReference type="InterPro" id="IPR036282">
    <property type="entry name" value="Glutathione-S-Trfase_C_sf"/>
</dbReference>
<dbReference type="PROSITE" id="PS50405">
    <property type="entry name" value="GST_CTER"/>
    <property type="match status" value="1"/>
</dbReference>
<evidence type="ECO:0000313" key="7">
    <source>
        <dbReference type="EMBL" id="KKA24517.1"/>
    </source>
</evidence>
<dbReference type="PANTHER" id="PTHR43900:SF3">
    <property type="entry name" value="GLUTATHIONE S-TRANSFERASE RHO"/>
    <property type="match status" value="1"/>
</dbReference>
<dbReference type="RefSeq" id="XP_013331129.1">
    <property type="nucleotide sequence ID" value="XM_013475675.1"/>
</dbReference>
<dbReference type="GO" id="GO:0004364">
    <property type="term" value="F:glutathione transferase activity"/>
    <property type="evidence" value="ECO:0007669"/>
    <property type="project" value="UniProtKB-EC"/>
</dbReference>
<dbReference type="Proteomes" id="UP000053958">
    <property type="component" value="Unassembled WGS sequence"/>
</dbReference>
<organism evidence="7 8">
    <name type="scientific">Rasamsonia emersonii (strain ATCC 16479 / CBS 393.64 / IMI 116815)</name>
    <dbReference type="NCBI Taxonomy" id="1408163"/>
    <lineage>
        <taxon>Eukaryota</taxon>
        <taxon>Fungi</taxon>
        <taxon>Dikarya</taxon>
        <taxon>Ascomycota</taxon>
        <taxon>Pezizomycotina</taxon>
        <taxon>Eurotiomycetes</taxon>
        <taxon>Eurotiomycetidae</taxon>
        <taxon>Eurotiales</taxon>
        <taxon>Trichocomaceae</taxon>
        <taxon>Rasamsonia</taxon>
    </lineage>
</organism>
<dbReference type="GO" id="GO:0009636">
    <property type="term" value="P:response to toxic substance"/>
    <property type="evidence" value="ECO:0007669"/>
    <property type="project" value="UniProtKB-ARBA"/>
</dbReference>
<dbReference type="SUPFAM" id="SSF52833">
    <property type="entry name" value="Thioredoxin-like"/>
    <property type="match status" value="1"/>
</dbReference>
<dbReference type="CDD" id="cd03053">
    <property type="entry name" value="GST_N_Phi"/>
    <property type="match status" value="1"/>
</dbReference>
<dbReference type="Pfam" id="PF02798">
    <property type="entry name" value="GST_N"/>
    <property type="match status" value="1"/>
</dbReference>
<dbReference type="SFLD" id="SFLDS00019">
    <property type="entry name" value="Glutathione_Transferase_(cytos"/>
    <property type="match status" value="1"/>
</dbReference>
<protein>
    <recommendedName>
        <fullName evidence="2">glutathione transferase</fullName>
        <ecNumber evidence="2">2.5.1.18</ecNumber>
    </recommendedName>
</protein>
<proteinExistence type="inferred from homology"/>
<dbReference type="EMBL" id="LASV01000060">
    <property type="protein sequence ID" value="KKA24517.1"/>
    <property type="molecule type" value="Genomic_DNA"/>
</dbReference>
<dbReference type="SFLD" id="SFLDG01154">
    <property type="entry name" value="Main.5:_Phi-like"/>
    <property type="match status" value="1"/>
</dbReference>
<dbReference type="Gene3D" id="1.20.1050.10">
    <property type="match status" value="1"/>
</dbReference>
<dbReference type="InterPro" id="IPR040079">
    <property type="entry name" value="Glutathione_S-Trfase"/>
</dbReference>
<dbReference type="OrthoDB" id="249703at2759"/>
<dbReference type="Gene3D" id="3.40.30.10">
    <property type="entry name" value="Glutaredoxin"/>
    <property type="match status" value="1"/>
</dbReference>
<comment type="catalytic activity">
    <reaction evidence="4">
        <text>RX + glutathione = an S-substituted glutathione + a halide anion + H(+)</text>
        <dbReference type="Rhea" id="RHEA:16437"/>
        <dbReference type="ChEBI" id="CHEBI:15378"/>
        <dbReference type="ChEBI" id="CHEBI:16042"/>
        <dbReference type="ChEBI" id="CHEBI:17792"/>
        <dbReference type="ChEBI" id="CHEBI:57925"/>
        <dbReference type="ChEBI" id="CHEBI:90779"/>
        <dbReference type="EC" id="2.5.1.18"/>
    </reaction>
</comment>
<dbReference type="AlphaFoldDB" id="A0A0F4Z1X4"/>
<dbReference type="InterPro" id="IPR036249">
    <property type="entry name" value="Thioredoxin-like_sf"/>
</dbReference>
<keyword evidence="8" id="KW-1185">Reference proteome</keyword>
<name>A0A0F4Z1X4_RASE3</name>
<dbReference type="InterPro" id="IPR004045">
    <property type="entry name" value="Glutathione_S-Trfase_N"/>
</dbReference>
<dbReference type="STRING" id="1408163.A0A0F4Z1X4"/>